<keyword evidence="3" id="KW-1185">Reference proteome</keyword>
<feature type="transmembrane region" description="Helical" evidence="1">
    <location>
        <begin position="12"/>
        <end position="37"/>
    </location>
</feature>
<sequence>MGRFFIPRQWRLARYVWFLMIFEFPFTVANLALFGIASPNLYRTILWNEGGKMGYNSDSSTIVYAYANYRPVKIPLVWSGFNTQYHLVIGVVCMFFYLIKVTMWLLHVFLPIFSILLHIPLLAIWAYGIHIQTSPDTIDPTRSNTGAPWYITKSCNIVEDKHVRSYCMQAKSSFAVSCIMLTIYALFLVISLYSMYPTADQRLAHSTRLAEKKAEKEKWATTPDGSNEMTAEEQWQHMWELQQLPRTPGTAGGMYLKSPMTPRTRAFGDLEGGDAHANAYALQQQQFQPHPSWVAHAHGQPTYAPGPGTGHSWYGGGNGAGDQGFVQVQQVSPVAEQDESQFGYQGKGKGTVGFAH</sequence>
<evidence type="ECO:0000313" key="2">
    <source>
        <dbReference type="EMBL" id="KAF9698897.1"/>
    </source>
</evidence>
<evidence type="ECO:0000256" key="1">
    <source>
        <dbReference type="SAM" id="Phobius"/>
    </source>
</evidence>
<gene>
    <name evidence="2" type="ORF">EKO04_002748</name>
</gene>
<feature type="transmembrane region" description="Helical" evidence="1">
    <location>
        <begin position="76"/>
        <end position="97"/>
    </location>
</feature>
<feature type="transmembrane region" description="Helical" evidence="1">
    <location>
        <begin position="104"/>
        <end position="127"/>
    </location>
</feature>
<organism evidence="2 3">
    <name type="scientific">Ascochyta lentis</name>
    <dbReference type="NCBI Taxonomy" id="205686"/>
    <lineage>
        <taxon>Eukaryota</taxon>
        <taxon>Fungi</taxon>
        <taxon>Dikarya</taxon>
        <taxon>Ascomycota</taxon>
        <taxon>Pezizomycotina</taxon>
        <taxon>Dothideomycetes</taxon>
        <taxon>Pleosporomycetidae</taxon>
        <taxon>Pleosporales</taxon>
        <taxon>Pleosporineae</taxon>
        <taxon>Didymellaceae</taxon>
        <taxon>Ascochyta</taxon>
    </lineage>
</organism>
<proteinExistence type="predicted"/>
<reference evidence="2" key="1">
    <citation type="submission" date="2018-12" db="EMBL/GenBank/DDBJ databases">
        <authorList>
            <person name="Syme R.A."/>
            <person name="Farfan-Caceres L."/>
            <person name="Lichtenzveig J."/>
        </authorList>
    </citation>
    <scope>NUCLEOTIDE SEQUENCE</scope>
    <source>
        <strain evidence="2">Al4</strain>
    </source>
</reference>
<name>A0A8H7J9H9_9PLEO</name>
<keyword evidence="1" id="KW-0472">Membrane</keyword>
<dbReference type="Proteomes" id="UP000651452">
    <property type="component" value="Unassembled WGS sequence"/>
</dbReference>
<reference evidence="2" key="2">
    <citation type="submission" date="2020-09" db="EMBL/GenBank/DDBJ databases">
        <title>Reference genome assembly for Australian Ascochyta lentis isolate Al4.</title>
        <authorList>
            <person name="Lee R.C."/>
            <person name="Farfan-Caceres L.M."/>
            <person name="Debler J.W."/>
            <person name="Williams A.H."/>
            <person name="Henares B.M."/>
        </authorList>
    </citation>
    <scope>NUCLEOTIDE SEQUENCE</scope>
    <source>
        <strain evidence="2">Al4</strain>
    </source>
</reference>
<feature type="transmembrane region" description="Helical" evidence="1">
    <location>
        <begin position="174"/>
        <end position="196"/>
    </location>
</feature>
<dbReference type="EMBL" id="RZGK01000005">
    <property type="protein sequence ID" value="KAF9698897.1"/>
    <property type="molecule type" value="Genomic_DNA"/>
</dbReference>
<accession>A0A8H7J9H9</accession>
<evidence type="ECO:0000313" key="3">
    <source>
        <dbReference type="Proteomes" id="UP000651452"/>
    </source>
</evidence>
<dbReference type="AlphaFoldDB" id="A0A8H7J9H9"/>
<comment type="caution">
    <text evidence="2">The sequence shown here is derived from an EMBL/GenBank/DDBJ whole genome shotgun (WGS) entry which is preliminary data.</text>
</comment>
<keyword evidence="1" id="KW-0812">Transmembrane</keyword>
<protein>
    <submittedName>
        <fullName evidence="2">Uncharacterized protein</fullName>
    </submittedName>
</protein>
<keyword evidence="1" id="KW-1133">Transmembrane helix</keyword>
<dbReference type="OrthoDB" id="5352400at2759"/>